<dbReference type="InParanoid" id="A0A316VUK4"/>
<sequence length="194" mass="20859">MSRHLHLGPLVEKTISCASAQFAHCVEISAPRLLAVRDFLGPLAEKTISSASAHVAHYFGSNQRDRRLGPTEGGRELGGRRGRDSRDRGGTDGRETETTETGEELQGSEQDSEEAEAEGLVEAATKSLVEVEAAETVETTETGEELQGNKQGESTLESGSAPETSLEVGNTYKFARRHYGDEVLGIWPSSLLST</sequence>
<protein>
    <submittedName>
        <fullName evidence="2">Uncharacterized protein</fullName>
    </submittedName>
</protein>
<reference evidence="2 3" key="1">
    <citation type="journal article" date="2018" name="Mol. Biol. Evol.">
        <title>Broad Genomic Sampling Reveals a Smut Pathogenic Ancestry of the Fungal Clade Ustilaginomycotina.</title>
        <authorList>
            <person name="Kijpornyongpan T."/>
            <person name="Mondo S.J."/>
            <person name="Barry K."/>
            <person name="Sandor L."/>
            <person name="Lee J."/>
            <person name="Lipzen A."/>
            <person name="Pangilinan J."/>
            <person name="LaButti K."/>
            <person name="Hainaut M."/>
            <person name="Henrissat B."/>
            <person name="Grigoriev I.V."/>
            <person name="Spatafora J.W."/>
            <person name="Aime M.C."/>
        </authorList>
    </citation>
    <scope>NUCLEOTIDE SEQUENCE [LARGE SCALE GENOMIC DNA]</scope>
    <source>
        <strain evidence="2 3">MCA 4658</strain>
    </source>
</reference>
<accession>A0A316VUK4</accession>
<feature type="region of interest" description="Disordered" evidence="1">
    <location>
        <begin position="135"/>
        <end position="165"/>
    </location>
</feature>
<evidence type="ECO:0000313" key="2">
    <source>
        <dbReference type="EMBL" id="PWN40123.1"/>
    </source>
</evidence>
<dbReference type="AlphaFoldDB" id="A0A316VUK4"/>
<dbReference type="EMBL" id="KZ819429">
    <property type="protein sequence ID" value="PWN40123.1"/>
    <property type="molecule type" value="Genomic_DNA"/>
</dbReference>
<dbReference type="Proteomes" id="UP000245783">
    <property type="component" value="Unassembled WGS sequence"/>
</dbReference>
<dbReference type="GeneID" id="37039033"/>
<keyword evidence="3" id="KW-1185">Reference proteome</keyword>
<dbReference type="RefSeq" id="XP_025367283.1">
    <property type="nucleotide sequence ID" value="XM_025517163.1"/>
</dbReference>
<gene>
    <name evidence="2" type="ORF">IE81DRAFT_368545</name>
</gene>
<proteinExistence type="predicted"/>
<feature type="compositionally biased region" description="Acidic residues" evidence="1">
    <location>
        <begin position="110"/>
        <end position="119"/>
    </location>
</feature>
<evidence type="ECO:0000313" key="3">
    <source>
        <dbReference type="Proteomes" id="UP000245783"/>
    </source>
</evidence>
<name>A0A316VUK4_9BASI</name>
<feature type="compositionally biased region" description="Basic and acidic residues" evidence="1">
    <location>
        <begin position="63"/>
        <end position="97"/>
    </location>
</feature>
<feature type="region of interest" description="Disordered" evidence="1">
    <location>
        <begin position="61"/>
        <end position="120"/>
    </location>
</feature>
<evidence type="ECO:0000256" key="1">
    <source>
        <dbReference type="SAM" id="MobiDB-lite"/>
    </source>
</evidence>
<organism evidence="2 3">
    <name type="scientific">Ceraceosorus guamensis</name>
    <dbReference type="NCBI Taxonomy" id="1522189"/>
    <lineage>
        <taxon>Eukaryota</taxon>
        <taxon>Fungi</taxon>
        <taxon>Dikarya</taxon>
        <taxon>Basidiomycota</taxon>
        <taxon>Ustilaginomycotina</taxon>
        <taxon>Exobasidiomycetes</taxon>
        <taxon>Ceraceosorales</taxon>
        <taxon>Ceraceosoraceae</taxon>
        <taxon>Ceraceosorus</taxon>
    </lineage>
</organism>
<feature type="compositionally biased region" description="Polar residues" evidence="1">
    <location>
        <begin position="148"/>
        <end position="163"/>
    </location>
</feature>